<dbReference type="InterPro" id="IPR034078">
    <property type="entry name" value="NFX1_fam"/>
</dbReference>
<evidence type="ECO:0000256" key="5">
    <source>
        <dbReference type="ARBA" id="ARBA00022833"/>
    </source>
</evidence>
<dbReference type="HOGENOM" id="CLU_014224_0_0_1"/>
<evidence type="ECO:0000256" key="2">
    <source>
        <dbReference type="ARBA" id="ARBA00022723"/>
    </source>
</evidence>
<dbReference type="CDD" id="cd06008">
    <property type="entry name" value="NF-X1-zinc-finger"/>
    <property type="match status" value="6"/>
</dbReference>
<evidence type="ECO:0000313" key="10">
    <source>
        <dbReference type="Proteomes" id="UP000030746"/>
    </source>
</evidence>
<keyword evidence="3" id="KW-0677">Repeat</keyword>
<feature type="domain" description="NF-X1-type" evidence="8">
    <location>
        <begin position="84"/>
        <end position="102"/>
    </location>
</feature>
<feature type="compositionally biased region" description="Basic and acidic residues" evidence="6">
    <location>
        <begin position="655"/>
        <end position="679"/>
    </location>
</feature>
<dbReference type="GO" id="GO:0005634">
    <property type="term" value="C:nucleus"/>
    <property type="evidence" value="ECO:0007669"/>
    <property type="project" value="InterPro"/>
</dbReference>
<evidence type="ECO:0000256" key="3">
    <source>
        <dbReference type="ARBA" id="ARBA00022737"/>
    </source>
</evidence>
<dbReference type="RefSeq" id="XP_009055446.1">
    <property type="nucleotide sequence ID" value="XM_009057198.1"/>
</dbReference>
<feature type="domain" description="NF-X1-type" evidence="8">
    <location>
        <begin position="591"/>
        <end position="611"/>
    </location>
</feature>
<keyword evidence="7" id="KW-1133">Transmembrane helix</keyword>
<evidence type="ECO:0000259" key="8">
    <source>
        <dbReference type="SMART" id="SM00438"/>
    </source>
</evidence>
<dbReference type="CTD" id="20246137"/>
<keyword evidence="5" id="KW-0862">Zinc</keyword>
<dbReference type="STRING" id="225164.V3ZQX5"/>
<name>V3ZQX5_LOTGI</name>
<comment type="similarity">
    <text evidence="1">Belongs to the NFX1 family.</text>
</comment>
<feature type="domain" description="NF-X1-type" evidence="8">
    <location>
        <begin position="322"/>
        <end position="341"/>
    </location>
</feature>
<dbReference type="SMART" id="SM00438">
    <property type="entry name" value="ZnF_NFX"/>
    <property type="match status" value="10"/>
</dbReference>
<organism evidence="9 10">
    <name type="scientific">Lottia gigantea</name>
    <name type="common">Giant owl limpet</name>
    <dbReference type="NCBI Taxonomy" id="225164"/>
    <lineage>
        <taxon>Eukaryota</taxon>
        <taxon>Metazoa</taxon>
        <taxon>Spiralia</taxon>
        <taxon>Lophotrochozoa</taxon>
        <taxon>Mollusca</taxon>
        <taxon>Gastropoda</taxon>
        <taxon>Patellogastropoda</taxon>
        <taxon>Lottioidea</taxon>
        <taxon>Lottiidae</taxon>
        <taxon>Lottia</taxon>
    </lineage>
</organism>
<feature type="transmembrane region" description="Helical" evidence="7">
    <location>
        <begin position="707"/>
        <end position="728"/>
    </location>
</feature>
<dbReference type="EMBL" id="KB201890">
    <property type="protein sequence ID" value="ESO93823.1"/>
    <property type="molecule type" value="Genomic_DNA"/>
</dbReference>
<feature type="domain" description="NF-X1-type" evidence="8">
    <location>
        <begin position="190"/>
        <end position="209"/>
    </location>
</feature>
<dbReference type="Pfam" id="PF01422">
    <property type="entry name" value="zf-NF-X1"/>
    <property type="match status" value="9"/>
</dbReference>
<evidence type="ECO:0000313" key="9">
    <source>
        <dbReference type="EMBL" id="ESO93823.1"/>
    </source>
</evidence>
<dbReference type="InterPro" id="IPR000967">
    <property type="entry name" value="Znf_NFX1"/>
</dbReference>
<dbReference type="KEGG" id="lgi:LOTGIDRAFT_209369"/>
<dbReference type="GO" id="GO:0008270">
    <property type="term" value="F:zinc ion binding"/>
    <property type="evidence" value="ECO:0007669"/>
    <property type="project" value="UniProtKB-KW"/>
</dbReference>
<reference evidence="9 10" key="1">
    <citation type="journal article" date="2013" name="Nature">
        <title>Insights into bilaterian evolution from three spiralian genomes.</title>
        <authorList>
            <person name="Simakov O."/>
            <person name="Marletaz F."/>
            <person name="Cho S.J."/>
            <person name="Edsinger-Gonzales E."/>
            <person name="Havlak P."/>
            <person name="Hellsten U."/>
            <person name="Kuo D.H."/>
            <person name="Larsson T."/>
            <person name="Lv J."/>
            <person name="Arendt D."/>
            <person name="Savage R."/>
            <person name="Osoegawa K."/>
            <person name="de Jong P."/>
            <person name="Grimwood J."/>
            <person name="Chapman J.A."/>
            <person name="Shapiro H."/>
            <person name="Aerts A."/>
            <person name="Otillar R.P."/>
            <person name="Terry A.Y."/>
            <person name="Boore J.L."/>
            <person name="Grigoriev I.V."/>
            <person name="Lindberg D.R."/>
            <person name="Seaver E.C."/>
            <person name="Weisblat D.A."/>
            <person name="Putnam N.H."/>
            <person name="Rokhsar D.S."/>
        </authorList>
    </citation>
    <scope>NUCLEOTIDE SEQUENCE [LARGE SCALE GENOMIC DNA]</scope>
</reference>
<dbReference type="GO" id="GO:0000981">
    <property type="term" value="F:DNA-binding transcription factor activity, RNA polymerase II-specific"/>
    <property type="evidence" value="ECO:0007669"/>
    <property type="project" value="TreeGrafter"/>
</dbReference>
<dbReference type="OMA" id="KCQSVCH"/>
<gene>
    <name evidence="9" type="ORF">LOTGIDRAFT_209369</name>
</gene>
<dbReference type="PANTHER" id="PTHR12360">
    <property type="entry name" value="NUCLEAR TRANSCRIPTION FACTOR, X-BOX BINDING 1 NFX1"/>
    <property type="match status" value="1"/>
</dbReference>
<dbReference type="Proteomes" id="UP000030746">
    <property type="component" value="Unassembled WGS sequence"/>
</dbReference>
<evidence type="ECO:0000256" key="1">
    <source>
        <dbReference type="ARBA" id="ARBA00007269"/>
    </source>
</evidence>
<feature type="domain" description="NF-X1-type" evidence="8">
    <location>
        <begin position="243"/>
        <end position="262"/>
    </location>
</feature>
<keyword evidence="7" id="KW-0812">Transmembrane</keyword>
<keyword evidence="2" id="KW-0479">Metal-binding</keyword>
<protein>
    <recommendedName>
        <fullName evidence="8">NF-X1-type domain-containing protein</fullName>
    </recommendedName>
</protein>
<keyword evidence="7" id="KW-0472">Membrane</keyword>
<keyword evidence="10" id="KW-1185">Reference proteome</keyword>
<evidence type="ECO:0000256" key="6">
    <source>
        <dbReference type="SAM" id="MobiDB-lite"/>
    </source>
</evidence>
<feature type="domain" description="NF-X1-type" evidence="8">
    <location>
        <begin position="529"/>
        <end position="547"/>
    </location>
</feature>
<feature type="domain" description="NF-X1-type" evidence="8">
    <location>
        <begin position="489"/>
        <end position="519"/>
    </location>
</feature>
<feature type="domain" description="NF-X1-type" evidence="8">
    <location>
        <begin position="295"/>
        <end position="314"/>
    </location>
</feature>
<dbReference type="OrthoDB" id="536399at2759"/>
<evidence type="ECO:0000256" key="7">
    <source>
        <dbReference type="SAM" id="Phobius"/>
    </source>
</evidence>
<sequence length="729" mass="82411">MFHITCIQKWVKEGAYQFNYKSDNDVPTANIPWYCPKCRHEYEQKDCPSKYYCFCGKVADPPFDPWLVPHSCGQTCNRRLKPDCGHTCLLLCHPGPCPSCPKTIKSTCYCGKQSPQMKRCSNRYWACSSKCGKLLSCNQHSCQQICHEGECAPCTKTSEQFCRCGRHSEIRPCSSPDWKCKEVCNKVLNCKNHVCEKICHSGDCGNCPRLGLRSCPCGKTQFELPCTEDIPPCGDTCEKLLACGQHKCLERCHTGPCTPCQHITVKRCRCGRKQKETLCSKEFNCDSKCNKQKNCGRHQCRKKCCKGNCPPCDQICGKPLGCKNHKCASPCHSGPCYPCPLAVHVFCYCKCTKITVPCGKEKKTRKPKCHQLCRKPPTCHHEVQSKHRCHFNECPPCRQICGLKLPHCQHACPLSCHDEVKVKTIEKTARIGPWDPKPREVVEIVQKPCASCKVLLPQSCLGNHEISQVECSKLGVYSCHQPCGRLLDCTNHTCTLTCHNVLSPKDSLSAGTNCQSCDELCMKERPPGCNHSCPLPCHAGDCPPCQFTVKTRCHCNSIIKQIPCLEWASATPETKATLKSCGARCPKDMACGHRCLSPCHNGTCPEVKCQQLIKVTCRCKRLSRQAICFDHHGKKKYIDCEAECERIKAEKKAKDEAERLKKEERERKEREELEAFERKTKGRKRRQRKEYEEVIEPSWCSKHGKTVLVTISLILGILLFCYFVYTCID</sequence>
<feature type="domain" description="NF-X1-type" evidence="8">
    <location>
        <begin position="379"/>
        <end position="399"/>
    </location>
</feature>
<keyword evidence="4" id="KW-0863">Zinc-finger</keyword>
<evidence type="ECO:0000256" key="4">
    <source>
        <dbReference type="ARBA" id="ARBA00022771"/>
    </source>
</evidence>
<dbReference type="AlphaFoldDB" id="V3ZQX5"/>
<dbReference type="GO" id="GO:0000977">
    <property type="term" value="F:RNA polymerase II transcription regulatory region sequence-specific DNA binding"/>
    <property type="evidence" value="ECO:0007669"/>
    <property type="project" value="TreeGrafter"/>
</dbReference>
<proteinExistence type="inferred from homology"/>
<feature type="domain" description="NF-X1-type" evidence="8">
    <location>
        <begin position="137"/>
        <end position="156"/>
    </location>
</feature>
<feature type="region of interest" description="Disordered" evidence="6">
    <location>
        <begin position="655"/>
        <end position="687"/>
    </location>
</feature>
<accession>V3ZQX5</accession>
<dbReference type="GeneID" id="20246137"/>
<dbReference type="PANTHER" id="PTHR12360:SF1">
    <property type="entry name" value="NF-X1-TYPE ZINC FINGER PROTEIN NFXL1"/>
    <property type="match status" value="1"/>
</dbReference>